<keyword evidence="4 5" id="KW-0472">Membrane</keyword>
<evidence type="ECO:0000256" key="6">
    <source>
        <dbReference type="RuleBase" id="RU000320"/>
    </source>
</evidence>
<feature type="transmembrane region" description="Helical" evidence="5">
    <location>
        <begin position="407"/>
        <end position="426"/>
    </location>
</feature>
<dbReference type="InterPro" id="IPR001750">
    <property type="entry name" value="ND/Mrp_TM"/>
</dbReference>
<feature type="transmembrane region" description="Helical" evidence="5">
    <location>
        <begin position="297"/>
        <end position="316"/>
    </location>
</feature>
<comment type="similarity">
    <text evidence="5">Belongs to the complex I subunit 2 family.</text>
</comment>
<comment type="subcellular location">
    <subcellularLocation>
        <location evidence="5">Cell membrane</location>
        <topology evidence="5">Multi-pass membrane protein</topology>
    </subcellularLocation>
    <subcellularLocation>
        <location evidence="1">Endomembrane system</location>
        <topology evidence="1">Multi-pass membrane protein</topology>
    </subcellularLocation>
    <subcellularLocation>
        <location evidence="6">Membrane</location>
        <topology evidence="6">Multi-pass membrane protein</topology>
    </subcellularLocation>
</comment>
<evidence type="ECO:0000256" key="4">
    <source>
        <dbReference type="ARBA" id="ARBA00023136"/>
    </source>
</evidence>
<keyword evidence="8" id="KW-0560">Oxidoreductase</keyword>
<dbReference type="EC" id="7.1.1.-" evidence="5"/>
<name>A0A8I2B509_PLESH</name>
<dbReference type="RefSeq" id="WP_207541721.1">
    <property type="nucleotide sequence ID" value="NZ_JAFNAA010000004.1"/>
</dbReference>
<dbReference type="GO" id="GO:0048038">
    <property type="term" value="F:quinone binding"/>
    <property type="evidence" value="ECO:0007669"/>
    <property type="project" value="UniProtKB-KW"/>
</dbReference>
<feature type="transmembrane region" description="Helical" evidence="5">
    <location>
        <begin position="71"/>
        <end position="93"/>
    </location>
</feature>
<comment type="function">
    <text evidence="5">NDH-1 shuttles electrons from NADH, via FMN and iron-sulfur (Fe-S) centers, to quinones in the respiratory chain. The immediate electron acceptor for the enzyme in this species is believed to be ubiquinone. Couples the redox reaction to proton translocation (for every two electrons transferred, four hydrogen ions are translocated across the cytoplasmic membrane), and thus conserves the redox energy in a proton gradient.</text>
</comment>
<evidence type="ECO:0000256" key="1">
    <source>
        <dbReference type="ARBA" id="ARBA00004127"/>
    </source>
</evidence>
<keyword evidence="5" id="KW-0874">Quinone</keyword>
<dbReference type="PANTHER" id="PTHR22773">
    <property type="entry name" value="NADH DEHYDROGENASE"/>
    <property type="match status" value="1"/>
</dbReference>
<keyword evidence="5" id="KW-1003">Cell membrane</keyword>
<evidence type="ECO:0000256" key="5">
    <source>
        <dbReference type="HAMAP-Rule" id="MF_00445"/>
    </source>
</evidence>
<dbReference type="HAMAP" id="MF_00445">
    <property type="entry name" value="NDH1_NuoN_1"/>
    <property type="match status" value="1"/>
</dbReference>
<keyword evidence="2 5" id="KW-0812">Transmembrane</keyword>
<proteinExistence type="inferred from homology"/>
<dbReference type="NCBIfam" id="TIGR01770">
    <property type="entry name" value="NDH_I_N"/>
    <property type="match status" value="1"/>
</dbReference>
<protein>
    <recommendedName>
        <fullName evidence="5">NADH-quinone oxidoreductase subunit N</fullName>
        <ecNumber evidence="5">7.1.1.-</ecNumber>
    </recommendedName>
    <alternativeName>
        <fullName evidence="5">NADH dehydrogenase I subunit N</fullName>
    </alternativeName>
    <alternativeName>
        <fullName evidence="5">NDH-1 subunit N</fullName>
    </alternativeName>
</protein>
<feature type="transmembrane region" description="Helical" evidence="5">
    <location>
        <begin position="199"/>
        <end position="226"/>
    </location>
</feature>
<evidence type="ECO:0000259" key="7">
    <source>
        <dbReference type="Pfam" id="PF00361"/>
    </source>
</evidence>
<dbReference type="GO" id="GO:0042773">
    <property type="term" value="P:ATP synthesis coupled electron transport"/>
    <property type="evidence" value="ECO:0007669"/>
    <property type="project" value="InterPro"/>
</dbReference>
<organism evidence="8 9">
    <name type="scientific">Plesiomonas shigelloides</name>
    <name type="common">Aeromonas shigelloides</name>
    <dbReference type="NCBI Taxonomy" id="703"/>
    <lineage>
        <taxon>Bacteria</taxon>
        <taxon>Pseudomonadati</taxon>
        <taxon>Pseudomonadota</taxon>
        <taxon>Gammaproteobacteria</taxon>
        <taxon>Enterobacterales</taxon>
        <taxon>Enterobacteriaceae</taxon>
        <taxon>Plesiomonas</taxon>
    </lineage>
</organism>
<evidence type="ECO:0000256" key="3">
    <source>
        <dbReference type="ARBA" id="ARBA00022989"/>
    </source>
</evidence>
<evidence type="ECO:0000313" key="8">
    <source>
        <dbReference type="EMBL" id="MBO1107532.1"/>
    </source>
</evidence>
<feature type="transmembrane region" description="Helical" evidence="5">
    <location>
        <begin position="12"/>
        <end position="30"/>
    </location>
</feature>
<feature type="transmembrane region" description="Helical" evidence="5">
    <location>
        <begin position="105"/>
        <end position="122"/>
    </location>
</feature>
<feature type="transmembrane region" description="Helical" evidence="5">
    <location>
        <begin position="371"/>
        <end position="401"/>
    </location>
</feature>
<feature type="domain" description="NADH:quinone oxidoreductase/Mrp antiporter transmembrane" evidence="7">
    <location>
        <begin position="122"/>
        <end position="420"/>
    </location>
</feature>
<feature type="transmembrane region" description="Helical" evidence="5">
    <location>
        <begin position="128"/>
        <end position="147"/>
    </location>
</feature>
<dbReference type="Proteomes" id="UP000664658">
    <property type="component" value="Unassembled WGS sequence"/>
</dbReference>
<dbReference type="NCBIfam" id="NF004439">
    <property type="entry name" value="PRK05777.1-1"/>
    <property type="match status" value="1"/>
</dbReference>
<feature type="transmembrane region" description="Helical" evidence="5">
    <location>
        <begin position="159"/>
        <end position="179"/>
    </location>
</feature>
<feature type="transmembrane region" description="Helical" evidence="5">
    <location>
        <begin position="35"/>
        <end position="59"/>
    </location>
</feature>
<feature type="transmembrane region" description="Helical" evidence="5">
    <location>
        <begin position="238"/>
        <end position="259"/>
    </location>
</feature>
<sequence>MALSLQSLVAELPLIITGLTVVLLMLLIAWQRHHLLVATVSVVGLNLALLSLFICAQVIPVQVTTLLQVDGYTLFFSALVLIATLACCTFAYLWLQDYPDNREEFYLLLLIGCCGGLVLAGARHLAALFIGIELMSVPLFGLIGYAYRQKRSLEASIKYMVLSAAASAFILFGMALLYAETGTLVFGEIGALLQNKELFMPVLLVGLGMMLVGFGFKLSLAPFHLWTPDVYEGAPAPVATFIATASKVAIFAVLVRFLLTTPVADNGVLQQVLGVLAVLSILFGNLLALNQNNIKRLLGYSSIAHFGYVLVALIAADTLRLPQEAVSVYLVAYMFTALGAFGVVSLMSSPYKGRDVDSLYSYRGLFWHRPVLAAVLTVMMLALAGIPLTLGFIGKFYVIAAGVQSELWGLTLAVVLGSAIGLYYYLRVMVALYLAPQVLRVRDIQDNWARTAGGVVLLLSAALVLLLGVYPQPLLSLVAMVRIFPLL</sequence>
<evidence type="ECO:0000313" key="9">
    <source>
        <dbReference type="Proteomes" id="UP000664658"/>
    </source>
</evidence>
<comment type="subunit">
    <text evidence="5">NDH-1 is composed of 13 different subunits. Subunits NuoA, H, J, K, L, M, N constitute the membrane sector of the complex.</text>
</comment>
<keyword evidence="5" id="KW-0830">Ubiquinone</keyword>
<dbReference type="Pfam" id="PF00361">
    <property type="entry name" value="Proton_antipo_M"/>
    <property type="match status" value="1"/>
</dbReference>
<dbReference type="GO" id="GO:0008137">
    <property type="term" value="F:NADH dehydrogenase (ubiquinone) activity"/>
    <property type="evidence" value="ECO:0007669"/>
    <property type="project" value="InterPro"/>
</dbReference>
<accession>A0A8I2B509</accession>
<dbReference type="InterPro" id="IPR010096">
    <property type="entry name" value="NADH-Q_OxRdtase_suN/2"/>
</dbReference>
<dbReference type="GO" id="GO:0005886">
    <property type="term" value="C:plasma membrane"/>
    <property type="evidence" value="ECO:0007669"/>
    <property type="project" value="UniProtKB-SubCell"/>
</dbReference>
<dbReference type="GO" id="GO:0012505">
    <property type="term" value="C:endomembrane system"/>
    <property type="evidence" value="ECO:0007669"/>
    <property type="project" value="UniProtKB-SubCell"/>
</dbReference>
<keyword evidence="5" id="KW-0813">Transport</keyword>
<keyword evidence="5" id="KW-1278">Translocase</keyword>
<feature type="transmembrane region" description="Helical" evidence="5">
    <location>
        <begin position="271"/>
        <end position="290"/>
    </location>
</feature>
<reference evidence="8" key="1">
    <citation type="submission" date="2021-03" db="EMBL/GenBank/DDBJ databases">
        <title>Plesiomonas shigelloides zfcc0051, isolated from zebrafish feces.</title>
        <authorList>
            <person name="Vanderhoek Z."/>
            <person name="Gaulke C."/>
        </authorList>
    </citation>
    <scope>NUCLEOTIDE SEQUENCE</scope>
    <source>
        <strain evidence="8">Zfcc0051</strain>
    </source>
</reference>
<dbReference type="GO" id="GO:0050136">
    <property type="term" value="F:NADH dehydrogenase (quinone) (non-electrogenic) activity"/>
    <property type="evidence" value="ECO:0007669"/>
    <property type="project" value="UniProtKB-UniRule"/>
</dbReference>
<keyword evidence="3 5" id="KW-1133">Transmembrane helix</keyword>
<feature type="transmembrane region" description="Helical" evidence="5">
    <location>
        <begin position="328"/>
        <end position="351"/>
    </location>
</feature>
<dbReference type="EMBL" id="JAFNAA010000004">
    <property type="protein sequence ID" value="MBO1107532.1"/>
    <property type="molecule type" value="Genomic_DNA"/>
</dbReference>
<comment type="caution">
    <text evidence="8">The sequence shown here is derived from an EMBL/GenBank/DDBJ whole genome shotgun (WGS) entry which is preliminary data.</text>
</comment>
<gene>
    <name evidence="5 8" type="primary">nuoN</name>
    <name evidence="8" type="ORF">J2R62_04710</name>
</gene>
<evidence type="ECO:0000256" key="2">
    <source>
        <dbReference type="ARBA" id="ARBA00022692"/>
    </source>
</evidence>
<dbReference type="AlphaFoldDB" id="A0A8I2B509"/>
<keyword evidence="5" id="KW-0520">NAD</keyword>
<comment type="catalytic activity">
    <reaction evidence="5">
        <text>a quinone + NADH + 5 H(+)(in) = a quinol + NAD(+) + 4 H(+)(out)</text>
        <dbReference type="Rhea" id="RHEA:57888"/>
        <dbReference type="ChEBI" id="CHEBI:15378"/>
        <dbReference type="ChEBI" id="CHEBI:24646"/>
        <dbReference type="ChEBI" id="CHEBI:57540"/>
        <dbReference type="ChEBI" id="CHEBI:57945"/>
        <dbReference type="ChEBI" id="CHEBI:132124"/>
    </reaction>
</comment>
<feature type="transmembrane region" description="Helical" evidence="5">
    <location>
        <begin position="447"/>
        <end position="470"/>
    </location>
</feature>